<evidence type="ECO:0000256" key="3">
    <source>
        <dbReference type="ARBA" id="ARBA00023242"/>
    </source>
</evidence>
<dbReference type="InterPro" id="IPR007219">
    <property type="entry name" value="XnlR_reg_dom"/>
</dbReference>
<proteinExistence type="predicted"/>
<dbReference type="CDD" id="cd00067">
    <property type="entry name" value="GAL4"/>
    <property type="match status" value="1"/>
</dbReference>
<dbReference type="AlphaFoldDB" id="A0A6G1H589"/>
<dbReference type="InterPro" id="IPR001138">
    <property type="entry name" value="Zn2Cys6_DnaBD"/>
</dbReference>
<dbReference type="OrthoDB" id="4934715at2759"/>
<dbReference type="SMART" id="SM00066">
    <property type="entry name" value="GAL4"/>
    <property type="match status" value="1"/>
</dbReference>
<dbReference type="GO" id="GO:0000981">
    <property type="term" value="F:DNA-binding transcription factor activity, RNA polymerase II-specific"/>
    <property type="evidence" value="ECO:0007669"/>
    <property type="project" value="InterPro"/>
</dbReference>
<dbReference type="Gene3D" id="4.10.240.10">
    <property type="entry name" value="Zn(2)-C6 fungal-type DNA-binding domain"/>
    <property type="match status" value="1"/>
</dbReference>
<dbReference type="Pfam" id="PF04082">
    <property type="entry name" value="Fungal_trans"/>
    <property type="match status" value="1"/>
</dbReference>
<dbReference type="InterPro" id="IPR036864">
    <property type="entry name" value="Zn2-C6_fun-type_DNA-bd_sf"/>
</dbReference>
<dbReference type="InterPro" id="IPR050613">
    <property type="entry name" value="Sec_Metabolite_Reg"/>
</dbReference>
<dbReference type="SMART" id="SM00906">
    <property type="entry name" value="Fungal_trans"/>
    <property type="match status" value="1"/>
</dbReference>
<keyword evidence="3" id="KW-0539">Nucleus</keyword>
<dbReference type="Proteomes" id="UP000800041">
    <property type="component" value="Unassembled WGS sequence"/>
</dbReference>
<gene>
    <name evidence="5" type="ORF">K402DRAFT_391981</name>
</gene>
<reference evidence="5" key="1">
    <citation type="journal article" date="2020" name="Stud. Mycol.">
        <title>101 Dothideomycetes genomes: a test case for predicting lifestyles and emergence of pathogens.</title>
        <authorList>
            <person name="Haridas S."/>
            <person name="Albert R."/>
            <person name="Binder M."/>
            <person name="Bloem J."/>
            <person name="Labutti K."/>
            <person name="Salamov A."/>
            <person name="Andreopoulos B."/>
            <person name="Baker S."/>
            <person name="Barry K."/>
            <person name="Bills G."/>
            <person name="Bluhm B."/>
            <person name="Cannon C."/>
            <person name="Castanera R."/>
            <person name="Culley D."/>
            <person name="Daum C."/>
            <person name="Ezra D."/>
            <person name="Gonzalez J."/>
            <person name="Henrissat B."/>
            <person name="Kuo A."/>
            <person name="Liang C."/>
            <person name="Lipzen A."/>
            <person name="Lutzoni F."/>
            <person name="Magnuson J."/>
            <person name="Mondo S."/>
            <person name="Nolan M."/>
            <person name="Ohm R."/>
            <person name="Pangilinan J."/>
            <person name="Park H.-J."/>
            <person name="Ramirez L."/>
            <person name="Alfaro M."/>
            <person name="Sun H."/>
            <person name="Tritt A."/>
            <person name="Yoshinaga Y."/>
            <person name="Zwiers L.-H."/>
            <person name="Turgeon B."/>
            <person name="Goodwin S."/>
            <person name="Spatafora J."/>
            <person name="Crous P."/>
            <person name="Grigoriev I."/>
        </authorList>
    </citation>
    <scope>NUCLEOTIDE SEQUENCE</scope>
    <source>
        <strain evidence="5">CBS 113979</strain>
    </source>
</reference>
<evidence type="ECO:0000259" key="4">
    <source>
        <dbReference type="PROSITE" id="PS50048"/>
    </source>
</evidence>
<organism evidence="5 6">
    <name type="scientific">Aulographum hederae CBS 113979</name>
    <dbReference type="NCBI Taxonomy" id="1176131"/>
    <lineage>
        <taxon>Eukaryota</taxon>
        <taxon>Fungi</taxon>
        <taxon>Dikarya</taxon>
        <taxon>Ascomycota</taxon>
        <taxon>Pezizomycotina</taxon>
        <taxon>Dothideomycetes</taxon>
        <taxon>Pleosporomycetidae</taxon>
        <taxon>Aulographales</taxon>
        <taxon>Aulographaceae</taxon>
    </lineage>
</organism>
<keyword evidence="2" id="KW-0479">Metal-binding</keyword>
<evidence type="ECO:0000313" key="6">
    <source>
        <dbReference type="Proteomes" id="UP000800041"/>
    </source>
</evidence>
<dbReference type="GO" id="GO:0008270">
    <property type="term" value="F:zinc ion binding"/>
    <property type="evidence" value="ECO:0007669"/>
    <property type="project" value="InterPro"/>
</dbReference>
<name>A0A6G1H589_9PEZI</name>
<comment type="subcellular location">
    <subcellularLocation>
        <location evidence="1">Nucleus</location>
    </subcellularLocation>
</comment>
<dbReference type="SUPFAM" id="SSF57701">
    <property type="entry name" value="Zn2/Cys6 DNA-binding domain"/>
    <property type="match status" value="1"/>
</dbReference>
<keyword evidence="6" id="KW-1185">Reference proteome</keyword>
<dbReference type="GO" id="GO:0006351">
    <property type="term" value="P:DNA-templated transcription"/>
    <property type="evidence" value="ECO:0007669"/>
    <property type="project" value="InterPro"/>
</dbReference>
<dbReference type="PROSITE" id="PS50048">
    <property type="entry name" value="ZN2_CY6_FUNGAL_2"/>
    <property type="match status" value="1"/>
</dbReference>
<evidence type="ECO:0000256" key="1">
    <source>
        <dbReference type="ARBA" id="ARBA00004123"/>
    </source>
</evidence>
<dbReference type="PROSITE" id="PS00463">
    <property type="entry name" value="ZN2_CY6_FUNGAL_1"/>
    <property type="match status" value="1"/>
</dbReference>
<dbReference type="PANTHER" id="PTHR31001:SF49">
    <property type="entry name" value="ZN(II)2CYS6 TRANSCRIPTION FACTOR (EUROFUNG)"/>
    <property type="match status" value="1"/>
</dbReference>
<dbReference type="Pfam" id="PF00172">
    <property type="entry name" value="Zn_clus"/>
    <property type="match status" value="1"/>
</dbReference>
<sequence>MNRVEKRNRPPVSCESCRTRKLKCNRGSPCDTCIRRSKQASCQYAENAIRDKPKHTTGDRLQNLEKKVLELIQKEDKPEQYPSANTDRGILHPTGGEPKYVDSTHWLSILNDIQEVREQLSTQDEPDEIQVQPEVDLVFASQPASDILSFVPPRKVCDLLLSQYFNAKYMTLPIIHPTQFQREYEQFCQNPSKTPPLWIGLLFAILGLATTMRQLAGLPVETSAETFRIKTAQCLVAGKYSTPRAYTLETLILHLQSNYVRLADSNMNFWFLTGIAIRLAIQMGYHRGPRHHASIPPFDGEMRRRVWATIYQLDALLSFQMALPSMIPSDFCDAELPSNFIFSDFSPDTTSLPPSRPLSDDTPIIFTIVKSKVMTVFRRIVAHTQSLTIPPVETTILLDKEMRETYDSLPANFRMTTISRSFLDASYVIMERVCIELMYLKGIVVLHRRFLRNDNHHDGAGAIHGDFRRICVDAAMEILARQADLHQACLPGGQMHDDRWMITSLPAHDFLIAAMVVCLDLSTGVQSSAERASKLDALRTSRTVWMARENSREARTAVKTLGTMIRVIEGREDGVGGQVVEPVTQMIDGEEELDWALLDQYLQGNDGGFDQAEDPFVGLDWMA</sequence>
<feature type="domain" description="Zn(2)-C6 fungal-type" evidence="4">
    <location>
        <begin position="13"/>
        <end position="44"/>
    </location>
</feature>
<dbReference type="GO" id="GO:0003677">
    <property type="term" value="F:DNA binding"/>
    <property type="evidence" value="ECO:0007669"/>
    <property type="project" value="InterPro"/>
</dbReference>
<dbReference type="GO" id="GO:0005634">
    <property type="term" value="C:nucleus"/>
    <property type="evidence" value="ECO:0007669"/>
    <property type="project" value="UniProtKB-SubCell"/>
</dbReference>
<dbReference type="EMBL" id="ML977149">
    <property type="protein sequence ID" value="KAF1988217.1"/>
    <property type="molecule type" value="Genomic_DNA"/>
</dbReference>
<dbReference type="PANTHER" id="PTHR31001">
    <property type="entry name" value="UNCHARACTERIZED TRANSCRIPTIONAL REGULATORY PROTEIN"/>
    <property type="match status" value="1"/>
</dbReference>
<accession>A0A6G1H589</accession>
<protein>
    <recommendedName>
        <fullName evidence="4">Zn(2)-C6 fungal-type domain-containing protein</fullName>
    </recommendedName>
</protein>
<evidence type="ECO:0000313" key="5">
    <source>
        <dbReference type="EMBL" id="KAF1988217.1"/>
    </source>
</evidence>
<dbReference type="CDD" id="cd12148">
    <property type="entry name" value="fungal_TF_MHR"/>
    <property type="match status" value="1"/>
</dbReference>
<evidence type="ECO:0000256" key="2">
    <source>
        <dbReference type="ARBA" id="ARBA00022723"/>
    </source>
</evidence>